<gene>
    <name evidence="10" type="ORF">POREN0001_1815</name>
</gene>
<evidence type="ECO:0000256" key="5">
    <source>
        <dbReference type="ARBA" id="ARBA00023136"/>
    </source>
</evidence>
<dbReference type="Pfam" id="PF13899">
    <property type="entry name" value="Thioredoxin_7"/>
    <property type="match status" value="1"/>
</dbReference>
<keyword evidence="2 6" id="KW-0812">Transmembrane</keyword>
<evidence type="ECO:0000256" key="6">
    <source>
        <dbReference type="SAM" id="Phobius"/>
    </source>
</evidence>
<dbReference type="PANTHER" id="PTHR32234:SF0">
    <property type="entry name" value="THIOL:DISULFIDE INTERCHANGE PROTEIN DSBD"/>
    <property type="match status" value="1"/>
</dbReference>
<evidence type="ECO:0000256" key="1">
    <source>
        <dbReference type="ARBA" id="ARBA00004141"/>
    </source>
</evidence>
<feature type="domain" description="Cytochrome C biogenesis protein transmembrane" evidence="8">
    <location>
        <begin position="235"/>
        <end position="444"/>
    </location>
</feature>
<feature type="domain" description="Thiol:disulfide interchange protein DsbD N-terminal" evidence="9">
    <location>
        <begin position="46"/>
        <end position="154"/>
    </location>
</feature>
<feature type="transmembrane region" description="Helical" evidence="6">
    <location>
        <begin position="310"/>
        <end position="335"/>
    </location>
</feature>
<dbReference type="Pfam" id="PF11412">
    <property type="entry name" value="DsbD_N"/>
    <property type="match status" value="1"/>
</dbReference>
<feature type="signal peptide" evidence="7">
    <location>
        <begin position="1"/>
        <end position="27"/>
    </location>
</feature>
<feature type="transmembrane region" description="Helical" evidence="6">
    <location>
        <begin position="493"/>
        <end position="515"/>
    </location>
</feature>
<evidence type="ECO:0000256" key="7">
    <source>
        <dbReference type="SAM" id="SignalP"/>
    </source>
</evidence>
<dbReference type="GO" id="GO:0045454">
    <property type="term" value="P:cell redox homeostasis"/>
    <property type="evidence" value="ECO:0007669"/>
    <property type="project" value="TreeGrafter"/>
</dbReference>
<organism evidence="10 11">
    <name type="scientific">Porphyromonas endodontalis (strain ATCC 35406 / DSM 24491 / JCM 8526 / CCUG 16442 / BCRC 14492 / NCTC 13058 / HG 370)</name>
    <name type="common">Bacteroides endodontalis</name>
    <dbReference type="NCBI Taxonomy" id="553175"/>
    <lineage>
        <taxon>Bacteria</taxon>
        <taxon>Pseudomonadati</taxon>
        <taxon>Bacteroidota</taxon>
        <taxon>Bacteroidia</taxon>
        <taxon>Bacteroidales</taxon>
        <taxon>Porphyromonadaceae</taxon>
        <taxon>Porphyromonas</taxon>
    </lineage>
</organism>
<evidence type="ECO:0000313" key="10">
    <source>
        <dbReference type="EMBL" id="EEN82427.1"/>
    </source>
</evidence>
<dbReference type="GO" id="GO:0015035">
    <property type="term" value="F:protein-disulfide reductase activity"/>
    <property type="evidence" value="ECO:0007669"/>
    <property type="project" value="TreeGrafter"/>
</dbReference>
<dbReference type="SUPFAM" id="SSF52833">
    <property type="entry name" value="Thioredoxin-like"/>
    <property type="match status" value="1"/>
</dbReference>
<feature type="transmembrane region" description="Helical" evidence="6">
    <location>
        <begin position="432"/>
        <end position="457"/>
    </location>
</feature>
<keyword evidence="5 6" id="KW-0472">Membrane</keyword>
<dbReference type="eggNOG" id="COG4232">
    <property type="taxonomic scope" value="Bacteria"/>
</dbReference>
<keyword evidence="4 6" id="KW-1133">Transmembrane helix</keyword>
<feature type="transmembrane region" description="Helical" evidence="6">
    <location>
        <begin position="356"/>
        <end position="380"/>
    </location>
</feature>
<feature type="transmembrane region" description="Helical" evidence="6">
    <location>
        <begin position="392"/>
        <end position="412"/>
    </location>
</feature>
<dbReference type="STRING" id="553175.POREN0001_1815"/>
<proteinExistence type="predicted"/>
<dbReference type="GO" id="GO:0016020">
    <property type="term" value="C:membrane"/>
    <property type="evidence" value="ECO:0007669"/>
    <property type="project" value="UniProtKB-SubCell"/>
</dbReference>
<dbReference type="PANTHER" id="PTHR32234">
    <property type="entry name" value="THIOL:DISULFIDE INTERCHANGE PROTEIN DSBD"/>
    <property type="match status" value="1"/>
</dbReference>
<evidence type="ECO:0000259" key="9">
    <source>
        <dbReference type="Pfam" id="PF11412"/>
    </source>
</evidence>
<sequence>MYQKIKNLSFLSFFCSLALLFSWAAKAQMQNDIVTWKASLEDKGTAEKTLVFSAKIKSGWHIYDQNMPEDGPNSTEFKFYKLQGAKRVGGFVADRKPHEAYEKQFEMTVRSFDGTVTFRQKIVVTDADKFAIEVGVKSQACNDEACLPPDGIEVSFSPKDLKSKAVDATSEADGVTDAVLADSTSAVVADSALVAAATSSAGGDAEALWTPVIDTLKAYGDESLSRADASLWQIFIFGFLGGLVALITPCVWPMIPMTVSFFLKRTKERKKAVRDAILYGMGIIIIYLVLGLAVTIGYGGSKLNELATNAVFNLIFFALLVLFAVSFFGAFELVLPSKWTNKMDSKSDSTTGFVSLFFMAFTLVLVSFSCTGPIIGTLLVQAASMGQYLGPALGMFGFALALALPFSIFAIFPNMLQGLPKSGGWLNSVKVVMAFLELALSLKFLSIADLAYGWGILDRETFLALWIVIFACLGFYLLGKIRFPHDTPMEKVGVGRFFLALISLSFAVYMIPGLWGAPLKAISAFAPPLYTQDFNLYEGEVHAKYTDYEEGVVKAREMGKPILLDFSGYGCVNCREMENNVWIDDKVKQILDEDYVVITLMVDDKTELPEVIEVTENGKTRKLRTVGDKWSYLQRSKFGANSQPFYVPIDHVGMPLGPSYQHDLDISKYVHFLENGKKEFAARKDGKPIPSLASPSPQE</sequence>
<dbReference type="InterPro" id="IPR003834">
    <property type="entry name" value="Cyt_c_assmbl_TM_dom"/>
</dbReference>
<keyword evidence="7" id="KW-0732">Signal</keyword>
<feature type="transmembrane region" description="Helical" evidence="6">
    <location>
        <begin position="276"/>
        <end position="298"/>
    </location>
</feature>
<dbReference type="GO" id="GO:0017004">
    <property type="term" value="P:cytochrome complex assembly"/>
    <property type="evidence" value="ECO:0007669"/>
    <property type="project" value="UniProtKB-KW"/>
</dbReference>
<evidence type="ECO:0000313" key="11">
    <source>
        <dbReference type="Proteomes" id="UP000004295"/>
    </source>
</evidence>
<evidence type="ECO:0000259" key="8">
    <source>
        <dbReference type="Pfam" id="PF02683"/>
    </source>
</evidence>
<evidence type="ECO:0000256" key="4">
    <source>
        <dbReference type="ARBA" id="ARBA00022989"/>
    </source>
</evidence>
<dbReference type="Gene3D" id="2.60.40.1250">
    <property type="entry name" value="Thiol:disulfide interchange protein DsbD, N-terminal domain"/>
    <property type="match status" value="1"/>
</dbReference>
<dbReference type="GeneID" id="93365993"/>
<dbReference type="InterPro" id="IPR036929">
    <property type="entry name" value="DsbDN_sf"/>
</dbReference>
<comment type="caution">
    <text evidence="10">The sequence shown here is derived from an EMBL/GenBank/DDBJ whole genome shotgun (WGS) entry which is preliminary data.</text>
</comment>
<dbReference type="InterPro" id="IPR036249">
    <property type="entry name" value="Thioredoxin-like_sf"/>
</dbReference>
<dbReference type="AlphaFoldDB" id="C3JBS9"/>
<feature type="transmembrane region" description="Helical" evidence="6">
    <location>
        <begin position="231"/>
        <end position="255"/>
    </location>
</feature>
<dbReference type="InterPro" id="IPR028250">
    <property type="entry name" value="DsbDN"/>
</dbReference>
<comment type="subcellular location">
    <subcellularLocation>
        <location evidence="1">Membrane</location>
        <topology evidence="1">Multi-pass membrane protein</topology>
    </subcellularLocation>
</comment>
<dbReference type="Proteomes" id="UP000004295">
    <property type="component" value="Unassembled WGS sequence"/>
</dbReference>
<protein>
    <submittedName>
        <fullName evidence="10">Cytochrome C biogenesis protein transmembrane region</fullName>
    </submittedName>
</protein>
<keyword evidence="3" id="KW-0201">Cytochrome c-type biogenesis</keyword>
<dbReference type="RefSeq" id="WP_004334263.1">
    <property type="nucleotide sequence ID" value="NZ_ACNN01000026.1"/>
</dbReference>
<dbReference type="EMBL" id="ACNN01000026">
    <property type="protein sequence ID" value="EEN82427.1"/>
    <property type="molecule type" value="Genomic_DNA"/>
</dbReference>
<reference evidence="10 11" key="1">
    <citation type="submission" date="2009-04" db="EMBL/GenBank/DDBJ databases">
        <authorList>
            <person name="Sebastian Y."/>
            <person name="Madupu R."/>
            <person name="Durkin A.S."/>
            <person name="Torralba M."/>
            <person name="Methe B."/>
            <person name="Sutton G.G."/>
            <person name="Strausberg R.L."/>
            <person name="Nelson K.E."/>
        </authorList>
    </citation>
    <scope>NUCLEOTIDE SEQUENCE [LARGE SCALE GENOMIC DNA]</scope>
    <source>
        <strain evidence="11">ATCC 35406 / BCRC 14492 / JCM 8526 / NCTC 13058 / HG 370</strain>
    </source>
</reference>
<accession>C3JBS9</accession>
<feature type="transmembrane region" description="Helical" evidence="6">
    <location>
        <begin position="463"/>
        <end position="481"/>
    </location>
</feature>
<feature type="chain" id="PRO_5002926365" evidence="7">
    <location>
        <begin position="28"/>
        <end position="699"/>
    </location>
</feature>
<evidence type="ECO:0000256" key="2">
    <source>
        <dbReference type="ARBA" id="ARBA00022692"/>
    </source>
</evidence>
<dbReference type="Gene3D" id="3.40.30.10">
    <property type="entry name" value="Glutaredoxin"/>
    <property type="match status" value="1"/>
</dbReference>
<evidence type="ECO:0000256" key="3">
    <source>
        <dbReference type="ARBA" id="ARBA00022748"/>
    </source>
</evidence>
<name>C3JBS9_POREA</name>
<keyword evidence="11" id="KW-1185">Reference proteome</keyword>
<dbReference type="Pfam" id="PF02683">
    <property type="entry name" value="DsbD_TM"/>
    <property type="match status" value="1"/>
</dbReference>